<dbReference type="InterPro" id="IPR036464">
    <property type="entry name" value="Rubisco_LSMT_subst-bd_sf"/>
</dbReference>
<name>A0AAV4BB55_9GAST</name>
<dbReference type="Gene3D" id="3.90.1420.10">
    <property type="entry name" value="Rubisco LSMT, substrate-binding domain"/>
    <property type="match status" value="1"/>
</dbReference>
<dbReference type="PIRSF" id="PIRSF011771">
    <property type="entry name" value="RMS1_SET"/>
    <property type="match status" value="1"/>
</dbReference>
<dbReference type="GO" id="GO:0032259">
    <property type="term" value="P:methylation"/>
    <property type="evidence" value="ECO:0007669"/>
    <property type="project" value="UniProtKB-KW"/>
</dbReference>
<evidence type="ECO:0000313" key="10">
    <source>
        <dbReference type="Proteomes" id="UP000735302"/>
    </source>
</evidence>
<dbReference type="Gene3D" id="3.90.1410.10">
    <property type="entry name" value="set domain protein methyltransferase, domain 1"/>
    <property type="match status" value="1"/>
</dbReference>
<evidence type="ECO:0000256" key="5">
    <source>
        <dbReference type="ARBA" id="ARBA00023242"/>
    </source>
</evidence>
<organism evidence="9 10">
    <name type="scientific">Plakobranchus ocellatus</name>
    <dbReference type="NCBI Taxonomy" id="259542"/>
    <lineage>
        <taxon>Eukaryota</taxon>
        <taxon>Metazoa</taxon>
        <taxon>Spiralia</taxon>
        <taxon>Lophotrochozoa</taxon>
        <taxon>Mollusca</taxon>
        <taxon>Gastropoda</taxon>
        <taxon>Heterobranchia</taxon>
        <taxon>Euthyneura</taxon>
        <taxon>Panpulmonata</taxon>
        <taxon>Sacoglossa</taxon>
        <taxon>Placobranchoidea</taxon>
        <taxon>Plakobranchidae</taxon>
        <taxon>Plakobranchus</taxon>
    </lineage>
</organism>
<dbReference type="EMBL" id="BLXT01004660">
    <property type="protein sequence ID" value="GFO16382.1"/>
    <property type="molecule type" value="Genomic_DNA"/>
</dbReference>
<comment type="caution">
    <text evidence="9">The sequence shown here is derived from an EMBL/GenBank/DDBJ whole genome shotgun (WGS) entry which is preliminary data.</text>
</comment>
<dbReference type="PROSITE" id="PS50280">
    <property type="entry name" value="SET"/>
    <property type="match status" value="1"/>
</dbReference>
<dbReference type="InterPro" id="IPR011383">
    <property type="entry name" value="N-lys_methylase_SETD6"/>
</dbReference>
<reference evidence="9 10" key="1">
    <citation type="journal article" date="2021" name="Elife">
        <title>Chloroplast acquisition without the gene transfer in kleptoplastic sea slugs, Plakobranchus ocellatus.</title>
        <authorList>
            <person name="Maeda T."/>
            <person name="Takahashi S."/>
            <person name="Yoshida T."/>
            <person name="Shimamura S."/>
            <person name="Takaki Y."/>
            <person name="Nagai Y."/>
            <person name="Toyoda A."/>
            <person name="Suzuki Y."/>
            <person name="Arimoto A."/>
            <person name="Ishii H."/>
            <person name="Satoh N."/>
            <person name="Nishiyama T."/>
            <person name="Hasebe M."/>
            <person name="Maruyama T."/>
            <person name="Minagawa J."/>
            <person name="Obokata J."/>
            <person name="Shigenobu S."/>
        </authorList>
    </citation>
    <scope>NUCLEOTIDE SEQUENCE [LARGE SCALE GENOMIC DNA]</scope>
</reference>
<dbReference type="InterPro" id="IPR050600">
    <property type="entry name" value="SETD3_SETD6_MTase"/>
</dbReference>
<feature type="domain" description="SET" evidence="8">
    <location>
        <begin position="49"/>
        <end position="294"/>
    </location>
</feature>
<keyword evidence="3 6" id="KW-0808">Transferase</keyword>
<evidence type="ECO:0000256" key="1">
    <source>
        <dbReference type="ARBA" id="ARBA00004123"/>
    </source>
</evidence>
<dbReference type="InterPro" id="IPR046341">
    <property type="entry name" value="SET_dom_sf"/>
</dbReference>
<comment type="subcellular location">
    <subcellularLocation>
        <location evidence="1 6">Nucleus</location>
    </subcellularLocation>
</comment>
<dbReference type="CDD" id="cd19178">
    <property type="entry name" value="SET_SETD6"/>
    <property type="match status" value="1"/>
</dbReference>
<sequence>MAAPMKRKHEHGDEAYSCNKKLAGIEVSNRGALNLFIAWCHENNFQLSSKVTVSRTGSCAQYGMHAVEDIAAGYCIFQVPRSVLLMPSNSSIENLIKPENSKLTSTNQWIPLLLTLLYESNKPDSKWVPYLALAPDSEAIDLPMFWEKTEVEKLLKGTGVDKAVERDLKMIEVDFSHLVLPFFQNAEGTIRTEAINLESFKRMVAFVMAYSFTEPACKSTSTSENNGEGEQNDSDEDEDENGNEKTLPPMMVPMADMLNHITKHNAKLTFGTEALKMVTTRAIKKGEEIFNTYGQVSNLHLMHMYGFAEPYPNNTNDVVEIPVHRLLDAAKERASGDGTELKLVDSKWETLLKQEIIVEDDVVVLGRDGIVNDDICMQVLKVLSMNSSEYKAYVENEGWSDDASEASDEDDGVLDLAHISQLRDAQKMLLKRMGELHLQDYAVSFEDTVKKLEAAASLPARERFALYTSHGQQMLIKQLINACAG</sequence>
<evidence type="ECO:0000259" key="8">
    <source>
        <dbReference type="PROSITE" id="PS50280"/>
    </source>
</evidence>
<evidence type="ECO:0000256" key="7">
    <source>
        <dbReference type="SAM" id="MobiDB-lite"/>
    </source>
</evidence>
<keyword evidence="4 6" id="KW-0949">S-adenosyl-L-methionine</keyword>
<keyword evidence="10" id="KW-1185">Reference proteome</keyword>
<evidence type="ECO:0000256" key="6">
    <source>
        <dbReference type="PIRNR" id="PIRNR011771"/>
    </source>
</evidence>
<protein>
    <recommendedName>
        <fullName evidence="6">N-lysine methyltransferase</fullName>
        <ecNumber evidence="6">2.1.1.-</ecNumber>
    </recommendedName>
</protein>
<accession>A0AAV4BB55</accession>
<evidence type="ECO:0000256" key="3">
    <source>
        <dbReference type="ARBA" id="ARBA00022679"/>
    </source>
</evidence>
<comment type="similarity">
    <text evidence="6">Belongs to the class V-like SAM-binding methyltransferase superfamily. Histone-lysine methyltransferase family. SETD6 subfamily.</text>
</comment>
<evidence type="ECO:0000256" key="2">
    <source>
        <dbReference type="ARBA" id="ARBA00022603"/>
    </source>
</evidence>
<comment type="function">
    <text evidence="6">Protein-lysine N-methyltransferase.</text>
</comment>
<keyword evidence="2 6" id="KW-0489">Methyltransferase</keyword>
<feature type="compositionally biased region" description="Acidic residues" evidence="7">
    <location>
        <begin position="230"/>
        <end position="241"/>
    </location>
</feature>
<dbReference type="InterPro" id="IPR044430">
    <property type="entry name" value="SETD6_SET"/>
</dbReference>
<evidence type="ECO:0000313" key="9">
    <source>
        <dbReference type="EMBL" id="GFO16382.1"/>
    </source>
</evidence>
<dbReference type="FunFam" id="3.90.1410.10:FF:000007">
    <property type="entry name" value="Ribosomal lysine N-methyltransferase 4"/>
    <property type="match status" value="1"/>
</dbReference>
<gene>
    <name evidence="9" type="ORF">PoB_004288700</name>
</gene>
<dbReference type="Proteomes" id="UP000735302">
    <property type="component" value="Unassembled WGS sequence"/>
</dbReference>
<dbReference type="SUPFAM" id="SSF82199">
    <property type="entry name" value="SET domain"/>
    <property type="match status" value="1"/>
</dbReference>
<dbReference type="GO" id="GO:0005634">
    <property type="term" value="C:nucleus"/>
    <property type="evidence" value="ECO:0007669"/>
    <property type="project" value="UniProtKB-SubCell"/>
</dbReference>
<dbReference type="EC" id="2.1.1.-" evidence="6"/>
<keyword evidence="5 6" id="KW-0539">Nucleus</keyword>
<dbReference type="InterPro" id="IPR001214">
    <property type="entry name" value="SET_dom"/>
</dbReference>
<dbReference type="PANTHER" id="PTHR13271">
    <property type="entry name" value="UNCHARACTERIZED PUTATIVE METHYLTRANSFERASE"/>
    <property type="match status" value="1"/>
</dbReference>
<dbReference type="Pfam" id="PF00856">
    <property type="entry name" value="SET"/>
    <property type="match status" value="1"/>
</dbReference>
<dbReference type="GO" id="GO:0016279">
    <property type="term" value="F:protein-lysine N-methyltransferase activity"/>
    <property type="evidence" value="ECO:0007669"/>
    <property type="project" value="UniProtKB-UniRule"/>
</dbReference>
<proteinExistence type="inferred from homology"/>
<evidence type="ECO:0000256" key="4">
    <source>
        <dbReference type="ARBA" id="ARBA00022691"/>
    </source>
</evidence>
<dbReference type="PANTHER" id="PTHR13271:SF34">
    <property type="entry name" value="N-LYSINE METHYLTRANSFERASE SETD6"/>
    <property type="match status" value="1"/>
</dbReference>
<dbReference type="AlphaFoldDB" id="A0AAV4BB55"/>
<feature type="region of interest" description="Disordered" evidence="7">
    <location>
        <begin position="217"/>
        <end position="246"/>
    </location>
</feature>